<sequence>MNIDQCLCESRDDIARITCIVNAYKKLMDFRHRPLTTLQYNSLLSIQKLSNLKFDGISVKTTTEVLAESQILFTFIQQFVKTHPKFLIDGPDIGDIRLKMDFFSAT</sequence>
<proteinExistence type="predicted"/>
<dbReference type="GeneID" id="41701802"/>
<name>A0A2I7G2Z6_9VIRU</name>
<accession>A0A2I7G2Z6</accession>
<organism evidence="1">
    <name type="scientific">Esparto virus</name>
    <dbReference type="NCBI Taxonomy" id="2072209"/>
    <lineage>
        <taxon>Viruses</taxon>
        <taxon>Viruses incertae sedis</taxon>
        <taxon>Naldaviricetes</taxon>
        <taxon>Lefavirales</taxon>
        <taxon>Nudiviridae</taxon>
        <taxon>Alphanudivirus</taxon>
        <taxon>Alphanudivirus tertidromelanogasteris</taxon>
    </lineage>
</organism>
<dbReference type="Proteomes" id="UP000290737">
    <property type="component" value="Genome"/>
</dbReference>
<protein>
    <submittedName>
        <fullName evidence="1">Putative gp106-like protein</fullName>
    </submittedName>
</protein>
<keyword evidence="2" id="KW-1185">Reference proteome</keyword>
<evidence type="ECO:0000313" key="2">
    <source>
        <dbReference type="Proteomes" id="UP000290737"/>
    </source>
</evidence>
<dbReference type="RefSeq" id="YP_009551721.1">
    <property type="nucleotide sequence ID" value="NC_040536.1"/>
</dbReference>
<dbReference type="KEGG" id="vg:41701802"/>
<evidence type="ECO:0000313" key="1">
    <source>
        <dbReference type="EMBL" id="AUQ44022.1"/>
    </source>
</evidence>
<reference evidence="1" key="1">
    <citation type="journal article" date="2021" name="Virus">
        <title>The discovery, distribution and diversity of DNA viruses associated with Drosophila melanogaster in Europe.</title>
        <authorList>
            <person name="Wallace M.A."/>
            <person name="Coffman K.A."/>
            <person name="Gilbert C."/>
            <person name="Ravindran S."/>
            <person name="Albery G.F."/>
            <person name="Abbott J."/>
            <person name="Argyridou E."/>
            <person name="Bellosta P."/>
            <person name="Betancourt A.J."/>
            <person name="Colinet H."/>
            <person name="Eric K."/>
            <person name="Glaser-Schmitt A."/>
            <person name="Grath S."/>
            <person name="Jelic M."/>
            <person name="Kankare M."/>
            <person name="Kozeretska I."/>
            <person name="Loeschcke V."/>
            <person name="Montchamp-Moreau C."/>
            <person name="Ometto L."/>
            <person name="Onder B.S."/>
            <person name="Orengo D.J."/>
            <person name="Parsch J."/>
            <person name="Pascual M."/>
            <person name="Patenkovic A."/>
            <person name="Puerma E."/>
            <person name="Ritchie M.G."/>
            <person name="Rota-Stabelli O."/>
            <person name="Schou M.F."/>
            <person name="Serga S.V."/>
            <person name="Stamenkovic-Radak M."/>
            <person name="Tanaskovic M."/>
            <person name="Veselinovic M.S."/>
            <person name="Vieira J."/>
            <person name="Vieira C.P."/>
            <person name="Kapun M."/>
            <person name="Flatt T."/>
            <person name="Gonzalez J."/>
            <person name="Staubach F."/>
            <person name="Obbard D.J."/>
        </authorList>
    </citation>
    <scope>NUCLEOTIDE SEQUENCE</scope>
    <source>
        <strain evidence="1">SRR3939042_Esparto_2012</strain>
    </source>
</reference>
<dbReference type="OrthoDB" id="24435at10239"/>
<dbReference type="EMBL" id="KY608910">
    <property type="protein sequence ID" value="AUQ44022.1"/>
    <property type="molecule type" value="Genomic_DNA"/>
</dbReference>